<dbReference type="Proteomes" id="UP000051999">
    <property type="component" value="Unassembled WGS sequence"/>
</dbReference>
<proteinExistence type="inferred from homology"/>
<evidence type="ECO:0000313" key="9">
    <source>
        <dbReference type="EMBL" id="KRL56428.1"/>
    </source>
</evidence>
<evidence type="ECO:0000256" key="3">
    <source>
        <dbReference type="ARBA" id="ARBA00006743"/>
    </source>
</evidence>
<dbReference type="GO" id="GO:0035999">
    <property type="term" value="P:tetrahydrofolate interconversion"/>
    <property type="evidence" value="ECO:0007669"/>
    <property type="project" value="UniProtKB-UniPathway"/>
</dbReference>
<dbReference type="PANTHER" id="PTHR45754">
    <property type="entry name" value="METHYLENETETRAHYDROFOLATE REDUCTASE"/>
    <property type="match status" value="1"/>
</dbReference>
<reference evidence="9 10" key="1">
    <citation type="journal article" date="2015" name="Genome Announc.">
        <title>Expanding the biotechnology potential of lactobacilli through comparative genomics of 213 strains and associated genera.</title>
        <authorList>
            <person name="Sun Z."/>
            <person name="Harris H.M."/>
            <person name="McCann A."/>
            <person name="Guo C."/>
            <person name="Argimon S."/>
            <person name="Zhang W."/>
            <person name="Yang X."/>
            <person name="Jeffery I.B."/>
            <person name="Cooney J.C."/>
            <person name="Kagawa T.F."/>
            <person name="Liu W."/>
            <person name="Song Y."/>
            <person name="Salvetti E."/>
            <person name="Wrobel A."/>
            <person name="Rasinkangas P."/>
            <person name="Parkhill J."/>
            <person name="Rea M.C."/>
            <person name="O'Sullivan O."/>
            <person name="Ritari J."/>
            <person name="Douillard F.P."/>
            <person name="Paul Ross R."/>
            <person name="Yang R."/>
            <person name="Briner A.E."/>
            <person name="Felis G.E."/>
            <person name="de Vos W.M."/>
            <person name="Barrangou R."/>
            <person name="Klaenhammer T.R."/>
            <person name="Caufield P.W."/>
            <person name="Cui Y."/>
            <person name="Zhang H."/>
            <person name="O'Toole P.W."/>
        </authorList>
    </citation>
    <scope>NUCLEOTIDE SEQUENCE [LARGE SCALE GENOMIC DNA]</scope>
    <source>
        <strain evidence="9 10">DSM 15814</strain>
    </source>
</reference>
<comment type="catalytic activity">
    <reaction evidence="7">
        <text>(6S)-5-methyl-5,6,7,8-tetrahydrofolate + NAD(+) = (6R)-5,10-methylene-5,6,7,8-tetrahydrofolate + NADH + H(+)</text>
        <dbReference type="Rhea" id="RHEA:19821"/>
        <dbReference type="ChEBI" id="CHEBI:15378"/>
        <dbReference type="ChEBI" id="CHEBI:15636"/>
        <dbReference type="ChEBI" id="CHEBI:18608"/>
        <dbReference type="ChEBI" id="CHEBI:57540"/>
        <dbReference type="ChEBI" id="CHEBI:57945"/>
        <dbReference type="EC" id="1.5.1.54"/>
    </reaction>
    <physiologicalReaction direction="right-to-left" evidence="7">
        <dbReference type="Rhea" id="RHEA:19823"/>
    </physiologicalReaction>
</comment>
<dbReference type="STRING" id="1114972.FD35_GL002064"/>
<dbReference type="GO" id="GO:0071949">
    <property type="term" value="F:FAD binding"/>
    <property type="evidence" value="ECO:0007669"/>
    <property type="project" value="TreeGrafter"/>
</dbReference>
<evidence type="ECO:0000256" key="8">
    <source>
        <dbReference type="RuleBase" id="RU003862"/>
    </source>
</evidence>
<sequence length="329" mass="35893">MVADAEHQKLTDDGQRLTHTDEAQTEHHFLHPSVGHKSILVEMDPPTTFKTASFYRGAERLRDAGVDAITLADNSLAAVRVSNVAVAAKLKLEYGIHPIVHLTTRDHNLIGIQSEIMGLHSLEIDDILAIAGDPAREGDFPGATSVRDVNALGLIKLIKQYNTGVSPSGKDLDDRPNFCVAAAFSPKITNGVLATRGIKRKIDCGADYLITQPVFDIARVNELADAFSQCGLQIPVFVGVQPLMSKRNAEFLNEHVSGMSLPQSILDRMAQAEIDGNEHEVGLQIAEEIADAICDRFGGVHVVTPFNRYKIAAKLVTHIRQRENVVVSR</sequence>
<dbReference type="AlphaFoldDB" id="A0A0R1RI94"/>
<dbReference type="PANTHER" id="PTHR45754:SF3">
    <property type="entry name" value="METHYLENETETRAHYDROFOLATE REDUCTASE (NADPH)"/>
    <property type="match status" value="1"/>
</dbReference>
<dbReference type="InterPro" id="IPR003171">
    <property type="entry name" value="Mehydrof_redctse-like"/>
</dbReference>
<keyword evidence="10" id="KW-1185">Reference proteome</keyword>
<evidence type="ECO:0000256" key="2">
    <source>
        <dbReference type="ARBA" id="ARBA00004777"/>
    </source>
</evidence>
<comment type="caution">
    <text evidence="9">The sequence shown here is derived from an EMBL/GenBank/DDBJ whole genome shotgun (WGS) entry which is preliminary data.</text>
</comment>
<dbReference type="SUPFAM" id="SSF51730">
    <property type="entry name" value="FAD-linked oxidoreductase"/>
    <property type="match status" value="1"/>
</dbReference>
<dbReference type="RefSeq" id="WP_017262717.1">
    <property type="nucleotide sequence ID" value="NZ_AZFF01000004.1"/>
</dbReference>
<keyword evidence="6 8" id="KW-0560">Oxidoreductase</keyword>
<dbReference type="InterPro" id="IPR029041">
    <property type="entry name" value="FAD-linked_oxidoreductase-like"/>
</dbReference>
<dbReference type="PATRIC" id="fig|1114972.6.peg.2109"/>
<organism evidence="9 10">
    <name type="scientific">Furfurilactobacillus rossiae DSM 15814</name>
    <dbReference type="NCBI Taxonomy" id="1114972"/>
    <lineage>
        <taxon>Bacteria</taxon>
        <taxon>Bacillati</taxon>
        <taxon>Bacillota</taxon>
        <taxon>Bacilli</taxon>
        <taxon>Lactobacillales</taxon>
        <taxon>Lactobacillaceae</taxon>
        <taxon>Furfurilactobacillus</taxon>
    </lineage>
</organism>
<accession>A0A0R1RI94</accession>
<dbReference type="eggNOG" id="COG0685">
    <property type="taxonomic scope" value="Bacteria"/>
</dbReference>
<dbReference type="GO" id="GO:0005829">
    <property type="term" value="C:cytosol"/>
    <property type="evidence" value="ECO:0007669"/>
    <property type="project" value="TreeGrafter"/>
</dbReference>
<dbReference type="GO" id="GO:0009086">
    <property type="term" value="P:methionine biosynthetic process"/>
    <property type="evidence" value="ECO:0007669"/>
    <property type="project" value="TreeGrafter"/>
</dbReference>
<evidence type="ECO:0000256" key="5">
    <source>
        <dbReference type="ARBA" id="ARBA00022827"/>
    </source>
</evidence>
<evidence type="ECO:0000313" key="10">
    <source>
        <dbReference type="Proteomes" id="UP000051999"/>
    </source>
</evidence>
<dbReference type="GO" id="GO:0106312">
    <property type="term" value="F:methylenetetrahydrofolate reductase (NADH) activity"/>
    <property type="evidence" value="ECO:0007669"/>
    <property type="project" value="UniProtKB-EC"/>
</dbReference>
<comment type="similarity">
    <text evidence="3 8">Belongs to the methylenetetrahydrofolate reductase family.</text>
</comment>
<dbReference type="EMBL" id="AZFF01000004">
    <property type="protein sequence ID" value="KRL56428.1"/>
    <property type="molecule type" value="Genomic_DNA"/>
</dbReference>
<dbReference type="Gene3D" id="3.20.20.220">
    <property type="match status" value="1"/>
</dbReference>
<keyword evidence="4 8" id="KW-0285">Flavoprotein</keyword>
<dbReference type="UniPathway" id="UPA00193"/>
<comment type="pathway">
    <text evidence="2 8">One-carbon metabolism; tetrahydrofolate interconversion.</text>
</comment>
<dbReference type="Pfam" id="PF02219">
    <property type="entry name" value="MTHFR"/>
    <property type="match status" value="1"/>
</dbReference>
<comment type="cofactor">
    <cofactor evidence="1 8">
        <name>FAD</name>
        <dbReference type="ChEBI" id="CHEBI:57692"/>
    </cofactor>
</comment>
<keyword evidence="5 8" id="KW-0274">FAD</keyword>
<gene>
    <name evidence="9" type="ORF">FD35_GL002064</name>
</gene>
<dbReference type="OrthoDB" id="9803687at2"/>
<evidence type="ECO:0000256" key="4">
    <source>
        <dbReference type="ARBA" id="ARBA00022630"/>
    </source>
</evidence>
<dbReference type="CDD" id="cd00537">
    <property type="entry name" value="MTHFR"/>
    <property type="match status" value="1"/>
</dbReference>
<name>A0A0R1RI94_9LACO</name>
<evidence type="ECO:0000256" key="6">
    <source>
        <dbReference type="ARBA" id="ARBA00023002"/>
    </source>
</evidence>
<evidence type="ECO:0000256" key="1">
    <source>
        <dbReference type="ARBA" id="ARBA00001974"/>
    </source>
</evidence>
<protein>
    <recommendedName>
        <fullName evidence="8">Methylenetetrahydrofolate reductase</fullName>
    </recommendedName>
</protein>
<evidence type="ECO:0000256" key="7">
    <source>
        <dbReference type="ARBA" id="ARBA00048628"/>
    </source>
</evidence>